<dbReference type="EMBL" id="BSNX01000041">
    <property type="protein sequence ID" value="GLQ73915.1"/>
    <property type="molecule type" value="Genomic_DNA"/>
</dbReference>
<dbReference type="RefSeq" id="WP_126607970.1">
    <property type="nucleotide sequence ID" value="NZ_AP025145.1"/>
</dbReference>
<feature type="domain" description="LD-carboxypeptidase N-terminal" evidence="3">
    <location>
        <begin position="13"/>
        <end position="132"/>
    </location>
</feature>
<dbReference type="InterPro" id="IPR029062">
    <property type="entry name" value="Class_I_gatase-like"/>
</dbReference>
<dbReference type="Gene3D" id="3.50.30.60">
    <property type="entry name" value="LD-carboxypeptidase A C-terminal domain-like"/>
    <property type="match status" value="1"/>
</dbReference>
<dbReference type="SUPFAM" id="SSF141986">
    <property type="entry name" value="LD-carboxypeptidase A C-terminal domain-like"/>
    <property type="match status" value="1"/>
</dbReference>
<dbReference type="InterPro" id="IPR027461">
    <property type="entry name" value="Carboxypeptidase_A_C_sf"/>
</dbReference>
<evidence type="ECO:0000256" key="1">
    <source>
        <dbReference type="ARBA" id="ARBA00010233"/>
    </source>
</evidence>
<dbReference type="Proteomes" id="UP001156690">
    <property type="component" value="Unassembled WGS sequence"/>
</dbReference>
<dbReference type="CDD" id="cd07062">
    <property type="entry name" value="Peptidase_S66_mccF_like"/>
    <property type="match status" value="1"/>
</dbReference>
<dbReference type="GO" id="GO:0016787">
    <property type="term" value="F:hydrolase activity"/>
    <property type="evidence" value="ECO:0007669"/>
    <property type="project" value="UniProtKB-KW"/>
</dbReference>
<comment type="caution">
    <text evidence="5">The sequence shown here is derived from an EMBL/GenBank/DDBJ whole genome shotgun (WGS) entry which is preliminary data.</text>
</comment>
<reference evidence="6" key="1">
    <citation type="journal article" date="2019" name="Int. J. Syst. Evol. Microbiol.">
        <title>The Global Catalogue of Microorganisms (GCM) 10K type strain sequencing project: providing services to taxonomists for standard genome sequencing and annotation.</title>
        <authorList>
            <consortium name="The Broad Institute Genomics Platform"/>
            <consortium name="The Broad Institute Genome Sequencing Center for Infectious Disease"/>
            <person name="Wu L."/>
            <person name="Ma J."/>
        </authorList>
    </citation>
    <scope>NUCLEOTIDE SEQUENCE [LARGE SCALE GENOMIC DNA]</scope>
    <source>
        <strain evidence="6">NBRC 15640</strain>
    </source>
</reference>
<gene>
    <name evidence="5" type="primary">mccF</name>
    <name evidence="5" type="ORF">GCM10007932_32750</name>
</gene>
<dbReference type="InterPro" id="IPR040921">
    <property type="entry name" value="Peptidase_S66C"/>
</dbReference>
<dbReference type="PANTHER" id="PTHR30237:SF5">
    <property type="entry name" value="CARBOXYPEPTIDASE VC_A0337-RELATED"/>
    <property type="match status" value="1"/>
</dbReference>
<dbReference type="Gene3D" id="3.40.50.10740">
    <property type="entry name" value="Class I glutamine amidotransferase-like"/>
    <property type="match status" value="1"/>
</dbReference>
<sequence>MKYPAPLIAGSTIGVTAFSSGISEAHESRYQFVLEYFNSLQFRVIEGNCLRGQSKHVSACAEERASELMQFLMDDEIDAIAPPWGGELAMELLPYLDFEKLANAKPKWILGFSDISTITSVVTSRLGWATVHCSNLMDLTQNATDPLVSTTLTHLSQNEGESFTQFASEKHTKTWPPITENPQAILECNINTKWKWLVKPESGYCLEGRLLGGCWDTLHHLFNTEYLDLNAFAKKAPKGILLYLENAEMPPVELARAILNMKFRHVFSSVNGILIGRNCAKDASNQNELSYLEVLERHLGNLGIPVIYDMDIGHVPPNLTLINGAVAKVTLDERGAGAIDQTLI</sequence>
<dbReference type="PIRSF" id="PIRSF028757">
    <property type="entry name" value="LD-carboxypeptidase"/>
    <property type="match status" value="1"/>
</dbReference>
<dbReference type="AlphaFoldDB" id="A0AAV5NTH1"/>
<accession>A0AAV5NTH1</accession>
<evidence type="ECO:0000259" key="3">
    <source>
        <dbReference type="Pfam" id="PF02016"/>
    </source>
</evidence>
<dbReference type="InterPro" id="IPR027478">
    <property type="entry name" value="LdcA_N"/>
</dbReference>
<keyword evidence="6" id="KW-1185">Reference proteome</keyword>
<name>A0AAV5NTH1_9VIBR</name>
<feature type="domain" description="LD-carboxypeptidase C-terminal" evidence="4">
    <location>
        <begin position="207"/>
        <end position="329"/>
    </location>
</feature>
<evidence type="ECO:0000313" key="5">
    <source>
        <dbReference type="EMBL" id="GLQ73915.1"/>
    </source>
</evidence>
<dbReference type="Pfam" id="PF02016">
    <property type="entry name" value="Peptidase_S66"/>
    <property type="match status" value="1"/>
</dbReference>
<evidence type="ECO:0000256" key="2">
    <source>
        <dbReference type="ARBA" id="ARBA00022801"/>
    </source>
</evidence>
<organism evidence="5 6">
    <name type="scientific">Vibrio penaeicida</name>
    <dbReference type="NCBI Taxonomy" id="104609"/>
    <lineage>
        <taxon>Bacteria</taxon>
        <taxon>Pseudomonadati</taxon>
        <taxon>Pseudomonadota</taxon>
        <taxon>Gammaproteobacteria</taxon>
        <taxon>Vibrionales</taxon>
        <taxon>Vibrionaceae</taxon>
        <taxon>Vibrio</taxon>
    </lineage>
</organism>
<dbReference type="InterPro" id="IPR040449">
    <property type="entry name" value="Peptidase_S66_N"/>
</dbReference>
<evidence type="ECO:0000313" key="6">
    <source>
        <dbReference type="Proteomes" id="UP001156690"/>
    </source>
</evidence>
<dbReference type="InterPro" id="IPR003507">
    <property type="entry name" value="S66_fam"/>
</dbReference>
<protein>
    <submittedName>
        <fullName evidence="5">LD-carboxypeptidase</fullName>
    </submittedName>
</protein>
<comment type="similarity">
    <text evidence="1">Belongs to the peptidase S66 family.</text>
</comment>
<dbReference type="SUPFAM" id="SSF52317">
    <property type="entry name" value="Class I glutamine amidotransferase-like"/>
    <property type="match status" value="1"/>
</dbReference>
<dbReference type="Pfam" id="PF17676">
    <property type="entry name" value="Peptidase_S66C"/>
    <property type="match status" value="1"/>
</dbReference>
<dbReference type="PANTHER" id="PTHR30237">
    <property type="entry name" value="MURAMOYLTETRAPEPTIDE CARBOXYPEPTIDASE"/>
    <property type="match status" value="1"/>
</dbReference>
<proteinExistence type="inferred from homology"/>
<evidence type="ECO:0000259" key="4">
    <source>
        <dbReference type="Pfam" id="PF17676"/>
    </source>
</evidence>
<keyword evidence="2" id="KW-0378">Hydrolase</keyword>